<accession>A0ABS9JX75</accession>
<evidence type="ECO:0000256" key="1">
    <source>
        <dbReference type="ARBA" id="ARBA00008791"/>
    </source>
</evidence>
<dbReference type="PANTHER" id="PTHR46268">
    <property type="entry name" value="STRESS RESPONSE PROTEIN NHAX"/>
    <property type="match status" value="1"/>
</dbReference>
<evidence type="ECO:0000259" key="2">
    <source>
        <dbReference type="Pfam" id="PF00582"/>
    </source>
</evidence>
<comment type="similarity">
    <text evidence="1">Belongs to the universal stress protein A family.</text>
</comment>
<organism evidence="3 4">
    <name type="scientific">Dechloromonas hankyongensis</name>
    <dbReference type="NCBI Taxonomy" id="2908002"/>
    <lineage>
        <taxon>Bacteria</taxon>
        <taxon>Pseudomonadati</taxon>
        <taxon>Pseudomonadota</taxon>
        <taxon>Betaproteobacteria</taxon>
        <taxon>Rhodocyclales</taxon>
        <taxon>Azonexaceae</taxon>
        <taxon>Dechloromonas</taxon>
    </lineage>
</organism>
<dbReference type="Pfam" id="PF00582">
    <property type="entry name" value="Usp"/>
    <property type="match status" value="1"/>
</dbReference>
<name>A0ABS9JX75_9RHOO</name>
<comment type="caution">
    <text evidence="3">The sequence shown here is derived from an EMBL/GenBank/DDBJ whole genome shotgun (WGS) entry which is preliminary data.</text>
</comment>
<evidence type="ECO:0000313" key="3">
    <source>
        <dbReference type="EMBL" id="MCG2575439.1"/>
    </source>
</evidence>
<dbReference type="PANTHER" id="PTHR46268:SF15">
    <property type="entry name" value="UNIVERSAL STRESS PROTEIN HP_0031"/>
    <property type="match status" value="1"/>
</dbReference>
<reference evidence="3" key="1">
    <citation type="submission" date="2022-01" db="EMBL/GenBank/DDBJ databases">
        <authorList>
            <person name="Jo J.-H."/>
            <person name="Im W.-T."/>
        </authorList>
    </citation>
    <scope>NUCLEOTIDE SEQUENCE</scope>
    <source>
        <strain evidence="3">XY25</strain>
    </source>
</reference>
<feature type="domain" description="UspA" evidence="2">
    <location>
        <begin position="1"/>
        <end position="147"/>
    </location>
</feature>
<sequence length="147" mass="15823">MFKHILVPSDGSELSKQAASKAIEFAKESGAALTFFHARPIRQGYFLGERALFQRLEQDEFEQLGQAEAKEILDAITASALAAGVQSNSVSVASDAPYEAIIQAATDNGCDVIFMASHGRRGISGLLLGSETVKVLTHSRIPVLVYR</sequence>
<dbReference type="SUPFAM" id="SSF52402">
    <property type="entry name" value="Adenine nucleotide alpha hydrolases-like"/>
    <property type="match status" value="1"/>
</dbReference>
<dbReference type="PRINTS" id="PR01438">
    <property type="entry name" value="UNVRSLSTRESS"/>
</dbReference>
<dbReference type="Proteomes" id="UP001165384">
    <property type="component" value="Unassembled WGS sequence"/>
</dbReference>
<dbReference type="InterPro" id="IPR006016">
    <property type="entry name" value="UspA"/>
</dbReference>
<dbReference type="InterPro" id="IPR006015">
    <property type="entry name" value="Universal_stress_UspA"/>
</dbReference>
<dbReference type="CDD" id="cd00293">
    <property type="entry name" value="USP-like"/>
    <property type="match status" value="1"/>
</dbReference>
<gene>
    <name evidence="3" type="ORF">LZ012_00360</name>
</gene>
<evidence type="ECO:0000313" key="4">
    <source>
        <dbReference type="Proteomes" id="UP001165384"/>
    </source>
</evidence>
<protein>
    <submittedName>
        <fullName evidence="3">Universal stress protein</fullName>
    </submittedName>
</protein>
<keyword evidence="4" id="KW-1185">Reference proteome</keyword>
<dbReference type="Gene3D" id="3.40.50.620">
    <property type="entry name" value="HUPs"/>
    <property type="match status" value="1"/>
</dbReference>
<dbReference type="InterPro" id="IPR014729">
    <property type="entry name" value="Rossmann-like_a/b/a_fold"/>
</dbReference>
<proteinExistence type="inferred from homology"/>
<dbReference type="EMBL" id="JAKLTN010000001">
    <property type="protein sequence ID" value="MCG2575439.1"/>
    <property type="molecule type" value="Genomic_DNA"/>
</dbReference>
<dbReference type="RefSeq" id="WP_275706369.1">
    <property type="nucleotide sequence ID" value="NZ_JAKLTN010000001.1"/>
</dbReference>